<dbReference type="GO" id="GO:0017148">
    <property type="term" value="P:negative regulation of translation"/>
    <property type="evidence" value="ECO:0007669"/>
    <property type="project" value="TreeGrafter"/>
</dbReference>
<reference evidence="4" key="3">
    <citation type="submission" date="2025-09" db="UniProtKB">
        <authorList>
            <consortium name="Ensembl"/>
        </authorList>
    </citation>
    <scope>IDENTIFICATION</scope>
</reference>
<dbReference type="STRING" id="62062.ENSHHUP00000025855"/>
<dbReference type="GO" id="GO:0006412">
    <property type="term" value="P:translation"/>
    <property type="evidence" value="ECO:0007669"/>
    <property type="project" value="InterPro"/>
</dbReference>
<dbReference type="Gene3D" id="3.90.1180.10">
    <property type="entry name" value="Ribosomal protein L13"/>
    <property type="match status" value="1"/>
</dbReference>
<dbReference type="Proteomes" id="UP000314982">
    <property type="component" value="Unassembled WGS sequence"/>
</dbReference>
<dbReference type="InterPro" id="IPR036899">
    <property type="entry name" value="Ribosomal_uL13_sf"/>
</dbReference>
<dbReference type="SUPFAM" id="SSF52161">
    <property type="entry name" value="Ribosomal protein L13"/>
    <property type="match status" value="1"/>
</dbReference>
<organism evidence="4 5">
    <name type="scientific">Hucho hucho</name>
    <name type="common">huchen</name>
    <dbReference type="NCBI Taxonomy" id="62062"/>
    <lineage>
        <taxon>Eukaryota</taxon>
        <taxon>Metazoa</taxon>
        <taxon>Chordata</taxon>
        <taxon>Craniata</taxon>
        <taxon>Vertebrata</taxon>
        <taxon>Euteleostomi</taxon>
        <taxon>Actinopterygii</taxon>
        <taxon>Neopterygii</taxon>
        <taxon>Teleostei</taxon>
        <taxon>Protacanthopterygii</taxon>
        <taxon>Salmoniformes</taxon>
        <taxon>Salmonidae</taxon>
        <taxon>Salmoninae</taxon>
        <taxon>Hucho</taxon>
    </lineage>
</organism>
<evidence type="ECO:0000256" key="2">
    <source>
        <dbReference type="ARBA" id="ARBA00022980"/>
    </source>
</evidence>
<evidence type="ECO:0000256" key="1">
    <source>
        <dbReference type="ARBA" id="ARBA00006227"/>
    </source>
</evidence>
<dbReference type="GO" id="GO:0022625">
    <property type="term" value="C:cytosolic large ribosomal subunit"/>
    <property type="evidence" value="ECO:0007669"/>
    <property type="project" value="TreeGrafter"/>
</dbReference>
<dbReference type="HAMAP" id="MF_01366">
    <property type="entry name" value="Ribosomal_uL13"/>
    <property type="match status" value="1"/>
</dbReference>
<proteinExistence type="inferred from homology"/>
<dbReference type="GO" id="GO:0003735">
    <property type="term" value="F:structural constituent of ribosome"/>
    <property type="evidence" value="ECO:0007669"/>
    <property type="project" value="InterPro"/>
</dbReference>
<dbReference type="Ensembl" id="ENSHHUT00000026875.1">
    <property type="protein sequence ID" value="ENSHHUP00000025855.1"/>
    <property type="gene ID" value="ENSHHUG00000016285.1"/>
</dbReference>
<dbReference type="GeneTree" id="ENSGT00940000170656"/>
<name>A0A4W5LKJ8_9TELE</name>
<keyword evidence="3" id="KW-0687">Ribonucleoprotein</keyword>
<dbReference type="InterPro" id="IPR005822">
    <property type="entry name" value="Ribosomal_uL13"/>
</dbReference>
<dbReference type="SUPFAM" id="SSF54211">
    <property type="entry name" value="Ribosomal protein S5 domain 2-like"/>
    <property type="match status" value="1"/>
</dbReference>
<dbReference type="InterPro" id="IPR020568">
    <property type="entry name" value="Ribosomal_Su5_D2-typ_SF"/>
</dbReference>
<dbReference type="Pfam" id="PF00572">
    <property type="entry name" value="Ribosomal_L13"/>
    <property type="match status" value="1"/>
</dbReference>
<accession>A0A4W5LKJ8</accession>
<dbReference type="AlphaFoldDB" id="A0A4W5LKJ8"/>
<reference evidence="5" key="1">
    <citation type="submission" date="2018-06" db="EMBL/GenBank/DDBJ databases">
        <title>Genome assembly of Danube salmon.</title>
        <authorList>
            <person name="Macqueen D.J."/>
            <person name="Gundappa M.K."/>
        </authorList>
    </citation>
    <scope>NUCLEOTIDE SEQUENCE [LARGE SCALE GENOMIC DNA]</scope>
</reference>
<dbReference type="PANTHER" id="PTHR11545:SF2">
    <property type="entry name" value="LARGE RIBOSOMAL SUBUNIT PROTEIN UL13M"/>
    <property type="match status" value="1"/>
</dbReference>
<reference evidence="4" key="2">
    <citation type="submission" date="2025-08" db="UniProtKB">
        <authorList>
            <consortium name="Ensembl"/>
        </authorList>
    </citation>
    <scope>IDENTIFICATION</scope>
</reference>
<dbReference type="GO" id="GO:0003729">
    <property type="term" value="F:mRNA binding"/>
    <property type="evidence" value="ECO:0007669"/>
    <property type="project" value="TreeGrafter"/>
</dbReference>
<comment type="similarity">
    <text evidence="1">Belongs to the universal ribosomal protein uL13 family.</text>
</comment>
<keyword evidence="2" id="KW-0689">Ribosomal protein</keyword>
<dbReference type="NCBIfam" id="TIGR01066">
    <property type="entry name" value="rplM_bact"/>
    <property type="match status" value="1"/>
</dbReference>
<dbReference type="CDD" id="cd00392">
    <property type="entry name" value="Ribosomal_L13"/>
    <property type="match status" value="1"/>
</dbReference>
<dbReference type="InterPro" id="IPR005823">
    <property type="entry name" value="Ribosomal_uL13_bac-type"/>
</dbReference>
<evidence type="ECO:0000313" key="5">
    <source>
        <dbReference type="Proteomes" id="UP000314982"/>
    </source>
</evidence>
<evidence type="ECO:0008006" key="6">
    <source>
        <dbReference type="Google" id="ProtNLM"/>
    </source>
</evidence>
<dbReference type="PANTHER" id="PTHR11545">
    <property type="entry name" value="RIBOSOMAL PROTEIN L13"/>
    <property type="match status" value="1"/>
</dbReference>
<evidence type="ECO:0000313" key="4">
    <source>
        <dbReference type="Ensembl" id="ENSHHUP00000025855.1"/>
    </source>
</evidence>
<keyword evidence="5" id="KW-1185">Reference proteome</keyword>
<protein>
    <recommendedName>
        <fullName evidence="6">Mitochondrial ribosomal protein L13</fullName>
    </recommendedName>
</protein>
<sequence>LSYKTISTTKANSVKEWIVVDADGHNLGRLASKVAMILRGKYKPSYTPHVDCGDNVIVINSEKINLTGNKMDEKTYIRHTGYPGGQRTLTAKVLQAKNPALLVEKAVKGMLPKNKLGYKVMQPMSMTENATNFDVKVNVYGGGSTGQAEAVRMALARVMCEVNAENRAILKPEGLLTR</sequence>
<evidence type="ECO:0000256" key="3">
    <source>
        <dbReference type="ARBA" id="ARBA00023274"/>
    </source>
</evidence>